<dbReference type="InterPro" id="IPR029062">
    <property type="entry name" value="Class_I_gatase-like"/>
</dbReference>
<dbReference type="PANTHER" id="PTHR43130">
    <property type="entry name" value="ARAC-FAMILY TRANSCRIPTIONAL REGULATOR"/>
    <property type="match status" value="1"/>
</dbReference>
<evidence type="ECO:0008006" key="3">
    <source>
        <dbReference type="Google" id="ProtNLM"/>
    </source>
</evidence>
<keyword evidence="2" id="KW-1185">Reference proteome</keyword>
<name>A0A3E1NXD3_9BACT</name>
<dbReference type="EMBL" id="QTJV01000009">
    <property type="protein sequence ID" value="RFM32580.1"/>
    <property type="molecule type" value="Genomic_DNA"/>
</dbReference>
<dbReference type="AlphaFoldDB" id="A0A3E1NXD3"/>
<evidence type="ECO:0000313" key="1">
    <source>
        <dbReference type="EMBL" id="RFM32580.1"/>
    </source>
</evidence>
<dbReference type="SUPFAM" id="SSF52317">
    <property type="entry name" value="Class I glutamine amidotransferase-like"/>
    <property type="match status" value="1"/>
</dbReference>
<dbReference type="Gene3D" id="3.40.50.880">
    <property type="match status" value="1"/>
</dbReference>
<dbReference type="PANTHER" id="PTHR43130:SF3">
    <property type="entry name" value="HTH-TYPE TRANSCRIPTIONAL REGULATOR RV1931C"/>
    <property type="match status" value="1"/>
</dbReference>
<proteinExistence type="predicted"/>
<gene>
    <name evidence="1" type="ORF">DXN04_23160</name>
</gene>
<dbReference type="GO" id="GO:0006355">
    <property type="term" value="P:regulation of DNA-templated transcription"/>
    <property type="evidence" value="ECO:0007669"/>
    <property type="project" value="TreeGrafter"/>
</dbReference>
<organism evidence="1 2">
    <name type="scientific">Chitinophaga silvisoli</name>
    <dbReference type="NCBI Taxonomy" id="2291814"/>
    <lineage>
        <taxon>Bacteria</taxon>
        <taxon>Pseudomonadati</taxon>
        <taxon>Bacteroidota</taxon>
        <taxon>Chitinophagia</taxon>
        <taxon>Chitinophagales</taxon>
        <taxon>Chitinophagaceae</taxon>
        <taxon>Chitinophaga</taxon>
    </lineage>
</organism>
<evidence type="ECO:0000313" key="2">
    <source>
        <dbReference type="Proteomes" id="UP000261174"/>
    </source>
</evidence>
<dbReference type="Proteomes" id="UP000261174">
    <property type="component" value="Unassembled WGS sequence"/>
</dbReference>
<sequence length="59" mass="6548">MRKSFPKMKVLSDVRFVDNDRAMTTAGISAGIDGALHLVAKIHDKAEAKRIAAFIKYDK</sequence>
<accession>A0A3E1NXD3</accession>
<protein>
    <recommendedName>
        <fullName evidence="3">DJ-1/PfpI domain-containing protein</fullName>
    </recommendedName>
</protein>
<comment type="caution">
    <text evidence="1">The sequence shown here is derived from an EMBL/GenBank/DDBJ whole genome shotgun (WGS) entry which is preliminary data.</text>
</comment>
<dbReference type="InterPro" id="IPR052158">
    <property type="entry name" value="INH-QAR"/>
</dbReference>
<reference evidence="1 2" key="1">
    <citation type="submission" date="2018-08" db="EMBL/GenBank/DDBJ databases">
        <title>Chitinophaga sp. K20C18050901, a novel bacterium isolated from forest soil.</title>
        <authorList>
            <person name="Wang C."/>
        </authorList>
    </citation>
    <scope>NUCLEOTIDE SEQUENCE [LARGE SCALE GENOMIC DNA]</scope>
    <source>
        <strain evidence="1 2">K20C18050901</strain>
    </source>
</reference>